<feature type="region of interest" description="Disordered" evidence="1">
    <location>
        <begin position="66"/>
        <end position="96"/>
    </location>
</feature>
<reference evidence="2" key="1">
    <citation type="submission" date="2014-08" db="EMBL/GenBank/DDBJ databases">
        <authorList>
            <person name="Sharma Rahul"/>
            <person name="Thines Marco"/>
        </authorList>
    </citation>
    <scope>NUCLEOTIDE SEQUENCE</scope>
</reference>
<evidence type="ECO:0000313" key="2">
    <source>
        <dbReference type="EMBL" id="CED84525.1"/>
    </source>
</evidence>
<sequence>MGRVIIFPSFLEFAKAYVTLQPSSFQRPFSALHTSSTPLMHGQLFTEADVCCVRGKKRIHQINRANKTKRGRRMYEKSKKKFERVKPACRENRERT</sequence>
<protein>
    <submittedName>
        <fullName evidence="2">Uncharacterized protein</fullName>
    </submittedName>
</protein>
<feature type="compositionally biased region" description="Basic and acidic residues" evidence="1">
    <location>
        <begin position="84"/>
        <end position="96"/>
    </location>
</feature>
<organism evidence="2">
    <name type="scientific">Phaffia rhodozyma</name>
    <name type="common">Yeast</name>
    <name type="synonym">Xanthophyllomyces dendrorhous</name>
    <dbReference type="NCBI Taxonomy" id="264483"/>
    <lineage>
        <taxon>Eukaryota</taxon>
        <taxon>Fungi</taxon>
        <taxon>Dikarya</taxon>
        <taxon>Basidiomycota</taxon>
        <taxon>Agaricomycotina</taxon>
        <taxon>Tremellomycetes</taxon>
        <taxon>Cystofilobasidiales</taxon>
        <taxon>Mrakiaceae</taxon>
        <taxon>Phaffia</taxon>
    </lineage>
</organism>
<name>A0A0F7SVG1_PHARH</name>
<feature type="compositionally biased region" description="Basic residues" evidence="1">
    <location>
        <begin position="66"/>
        <end position="83"/>
    </location>
</feature>
<evidence type="ECO:0000256" key="1">
    <source>
        <dbReference type="SAM" id="MobiDB-lite"/>
    </source>
</evidence>
<dbReference type="EMBL" id="LN483166">
    <property type="protein sequence ID" value="CED84525.1"/>
    <property type="molecule type" value="Genomic_DNA"/>
</dbReference>
<dbReference type="AlphaFoldDB" id="A0A0F7SVG1"/>
<accession>A0A0F7SVG1</accession>
<proteinExistence type="predicted"/>